<reference evidence="2" key="1">
    <citation type="submission" date="2018-02" db="EMBL/GenBank/DDBJ databases">
        <title>Rhizophora mucronata_Transcriptome.</title>
        <authorList>
            <person name="Meera S.P."/>
            <person name="Sreeshan A."/>
            <person name="Augustine A."/>
        </authorList>
    </citation>
    <scope>NUCLEOTIDE SEQUENCE</scope>
    <source>
        <tissue evidence="2">Leaf</tissue>
    </source>
</reference>
<evidence type="ECO:0000256" key="1">
    <source>
        <dbReference type="SAM" id="Phobius"/>
    </source>
</evidence>
<organism evidence="2">
    <name type="scientific">Rhizophora mucronata</name>
    <name type="common">Asiatic mangrove</name>
    <dbReference type="NCBI Taxonomy" id="61149"/>
    <lineage>
        <taxon>Eukaryota</taxon>
        <taxon>Viridiplantae</taxon>
        <taxon>Streptophyta</taxon>
        <taxon>Embryophyta</taxon>
        <taxon>Tracheophyta</taxon>
        <taxon>Spermatophyta</taxon>
        <taxon>Magnoliopsida</taxon>
        <taxon>eudicotyledons</taxon>
        <taxon>Gunneridae</taxon>
        <taxon>Pentapetalae</taxon>
        <taxon>rosids</taxon>
        <taxon>fabids</taxon>
        <taxon>Malpighiales</taxon>
        <taxon>Rhizophoraceae</taxon>
        <taxon>Rhizophora</taxon>
    </lineage>
</organism>
<dbReference type="AlphaFoldDB" id="A0A2P2MTC3"/>
<dbReference type="EMBL" id="GGEC01053000">
    <property type="protein sequence ID" value="MBX33484.1"/>
    <property type="molecule type" value="Transcribed_RNA"/>
</dbReference>
<accession>A0A2P2MTC3</accession>
<keyword evidence="1" id="KW-0472">Membrane</keyword>
<protein>
    <submittedName>
        <fullName evidence="2">Uncharacterized protein</fullName>
    </submittedName>
</protein>
<feature type="transmembrane region" description="Helical" evidence="1">
    <location>
        <begin position="20"/>
        <end position="40"/>
    </location>
</feature>
<keyword evidence="1" id="KW-1133">Transmembrane helix</keyword>
<proteinExistence type="predicted"/>
<name>A0A2P2MTC3_RHIMU</name>
<sequence length="43" mass="5252">MVRRNFFFFSCFSNFYAQNCLRWVRVFVLFLALIGSKFPFGFQ</sequence>
<keyword evidence="1" id="KW-0812">Transmembrane</keyword>
<evidence type="ECO:0000313" key="2">
    <source>
        <dbReference type="EMBL" id="MBX33484.1"/>
    </source>
</evidence>